<protein>
    <recommendedName>
        <fullName evidence="2">HEAT repeat domain-containing protein</fullName>
    </recommendedName>
</protein>
<dbReference type="InterPro" id="IPR011989">
    <property type="entry name" value="ARM-like"/>
</dbReference>
<dbReference type="GO" id="GO:0016491">
    <property type="term" value="F:oxidoreductase activity"/>
    <property type="evidence" value="ECO:0007669"/>
    <property type="project" value="TreeGrafter"/>
</dbReference>
<dbReference type="Pfam" id="PF13646">
    <property type="entry name" value="HEAT_2"/>
    <property type="match status" value="1"/>
</dbReference>
<dbReference type="EMBL" id="BARS01040441">
    <property type="protein sequence ID" value="GAG35765.1"/>
    <property type="molecule type" value="Genomic_DNA"/>
</dbReference>
<dbReference type="Pfam" id="PF03130">
    <property type="entry name" value="HEAT_PBS"/>
    <property type="match status" value="1"/>
</dbReference>
<gene>
    <name evidence="1" type="ORF">S01H1_61647</name>
</gene>
<dbReference type="Gene3D" id="1.25.10.10">
    <property type="entry name" value="Leucine-rich Repeat Variant"/>
    <property type="match status" value="1"/>
</dbReference>
<proteinExistence type="predicted"/>
<dbReference type="PANTHER" id="PTHR12697">
    <property type="entry name" value="PBS LYASE HEAT-LIKE PROTEIN"/>
    <property type="match status" value="1"/>
</dbReference>
<sequence>MTKGTKYTLIVGITLLITLCAAAACFVHREFFKCGYWYLRCVTLDRDDQEYKLEVVKKLDAAKAVWFLCHMLDDNNVFVCREAAYALGKLGDRRAVVPLIQAIKGKTLNLKGPISFWGKPFWPEIAIEALGKIGEPALEPLIQALKDEDSQTRRWVVRVLGEIGDKRAVEPLIAALKDEDERVCCSAAEALGNFADIKAVACLRKLTTAEDMVLQGVAYA</sequence>
<dbReference type="SUPFAM" id="SSF48371">
    <property type="entry name" value="ARM repeat"/>
    <property type="match status" value="2"/>
</dbReference>
<dbReference type="PANTHER" id="PTHR12697:SF5">
    <property type="entry name" value="DEOXYHYPUSINE HYDROXYLASE"/>
    <property type="match status" value="1"/>
</dbReference>
<comment type="caution">
    <text evidence="1">The sequence shown here is derived from an EMBL/GenBank/DDBJ whole genome shotgun (WGS) entry which is preliminary data.</text>
</comment>
<dbReference type="InterPro" id="IPR004155">
    <property type="entry name" value="PBS_lyase_HEAT"/>
</dbReference>
<evidence type="ECO:0008006" key="2">
    <source>
        <dbReference type="Google" id="ProtNLM"/>
    </source>
</evidence>
<organism evidence="1">
    <name type="scientific">marine sediment metagenome</name>
    <dbReference type="NCBI Taxonomy" id="412755"/>
    <lineage>
        <taxon>unclassified sequences</taxon>
        <taxon>metagenomes</taxon>
        <taxon>ecological metagenomes</taxon>
    </lineage>
</organism>
<name>X0WYG7_9ZZZZ</name>
<dbReference type="AlphaFoldDB" id="X0WYG7"/>
<accession>X0WYG7</accession>
<dbReference type="InterPro" id="IPR016024">
    <property type="entry name" value="ARM-type_fold"/>
</dbReference>
<reference evidence="1" key="1">
    <citation type="journal article" date="2014" name="Front. Microbiol.">
        <title>High frequency of phylogenetically diverse reductive dehalogenase-homologous genes in deep subseafloor sedimentary metagenomes.</title>
        <authorList>
            <person name="Kawai M."/>
            <person name="Futagami T."/>
            <person name="Toyoda A."/>
            <person name="Takaki Y."/>
            <person name="Nishi S."/>
            <person name="Hori S."/>
            <person name="Arai W."/>
            <person name="Tsubouchi T."/>
            <person name="Morono Y."/>
            <person name="Uchiyama I."/>
            <person name="Ito T."/>
            <person name="Fujiyama A."/>
            <person name="Inagaki F."/>
            <person name="Takami H."/>
        </authorList>
    </citation>
    <scope>NUCLEOTIDE SEQUENCE</scope>
    <source>
        <strain evidence="1">Expedition CK06-06</strain>
    </source>
</reference>
<evidence type="ECO:0000313" key="1">
    <source>
        <dbReference type="EMBL" id="GAG35765.1"/>
    </source>
</evidence>
<dbReference type="PROSITE" id="PS51257">
    <property type="entry name" value="PROKAR_LIPOPROTEIN"/>
    <property type="match status" value="1"/>
</dbReference>
<feature type="non-terminal residue" evidence="1">
    <location>
        <position position="220"/>
    </location>
</feature>
<dbReference type="SMART" id="SM00567">
    <property type="entry name" value="EZ_HEAT"/>
    <property type="match status" value="4"/>
</dbReference>